<protein>
    <recommendedName>
        <fullName evidence="3">Periplasmic protein-like protein</fullName>
    </recommendedName>
</protein>
<evidence type="ECO:0000313" key="2">
    <source>
        <dbReference type="Proteomes" id="UP000019460"/>
    </source>
</evidence>
<organism evidence="1 2">
    <name type="scientific">Imhoffiella purpurea</name>
    <dbReference type="NCBI Taxonomy" id="1249627"/>
    <lineage>
        <taxon>Bacteria</taxon>
        <taxon>Pseudomonadati</taxon>
        <taxon>Pseudomonadota</taxon>
        <taxon>Gammaproteobacteria</taxon>
        <taxon>Chromatiales</taxon>
        <taxon>Chromatiaceae</taxon>
        <taxon>Imhoffiella</taxon>
    </lineage>
</organism>
<dbReference type="PROSITE" id="PS51257">
    <property type="entry name" value="PROKAR_LIPOPROTEIN"/>
    <property type="match status" value="1"/>
</dbReference>
<evidence type="ECO:0008006" key="3">
    <source>
        <dbReference type="Google" id="ProtNLM"/>
    </source>
</evidence>
<comment type="caution">
    <text evidence="1">The sequence shown here is derived from an EMBL/GenBank/DDBJ whole genome shotgun (WGS) entry which is preliminary data.</text>
</comment>
<sequence length="290" mass="31096">MFKPAVTVVALALIGALAGCAMLGGPNVGFSSREKDSLDAISREDLVMDISACHLLRVSQTNDVAATDATVIVATDRYRIPVETIVSSADDLLLEYRSAPADLIAIATDACQRLAEETGVVSALVRFEPNGELRTSWLRIDDAEILPGFAKRTIGELRRRRAIGLVINSPGGSVYEARILGRYLRSNGLRAAVDRICVSACVDVLAGGVERYVTRDARLGIHQSKVPNRYSSHEGGQLYVADSFLYLREMGVDPDVAIVAASVPNDKILIIPLDEALATGLVTGIVEGFE</sequence>
<dbReference type="InterPro" id="IPR029045">
    <property type="entry name" value="ClpP/crotonase-like_dom_sf"/>
</dbReference>
<reference evidence="1 2" key="1">
    <citation type="submission" date="2012-11" db="EMBL/GenBank/DDBJ databases">
        <title>Genome assembly of Thiorhodococcus sp. AK35.</title>
        <authorList>
            <person name="Nupur N."/>
            <person name="Khatri I."/>
            <person name="Subramanian S."/>
            <person name="Pinnaka A."/>
        </authorList>
    </citation>
    <scope>NUCLEOTIDE SEQUENCE [LARGE SCALE GENOMIC DNA]</scope>
    <source>
        <strain evidence="1 2">AK35</strain>
    </source>
</reference>
<evidence type="ECO:0000313" key="1">
    <source>
        <dbReference type="EMBL" id="EXJ16634.1"/>
    </source>
</evidence>
<dbReference type="STRING" id="1249627.D779_4187"/>
<keyword evidence="2" id="KW-1185">Reference proteome</keyword>
<gene>
    <name evidence="1" type="ORF">D779_4187</name>
</gene>
<proteinExistence type="predicted"/>
<dbReference type="EMBL" id="AONC01000009">
    <property type="protein sequence ID" value="EXJ16634.1"/>
    <property type="molecule type" value="Genomic_DNA"/>
</dbReference>
<name>W9VB20_9GAMM</name>
<dbReference type="eggNOG" id="COG3904">
    <property type="taxonomic scope" value="Bacteria"/>
</dbReference>
<dbReference type="Gene3D" id="3.90.226.10">
    <property type="entry name" value="2-enoyl-CoA Hydratase, Chain A, domain 1"/>
    <property type="match status" value="1"/>
</dbReference>
<dbReference type="AlphaFoldDB" id="W9VB20"/>
<accession>W9VB20</accession>
<dbReference type="RefSeq" id="WP_043749394.1">
    <property type="nucleotide sequence ID" value="NZ_AONC01000009.1"/>
</dbReference>
<dbReference type="SUPFAM" id="SSF52096">
    <property type="entry name" value="ClpP/crotonase"/>
    <property type="match status" value="1"/>
</dbReference>
<dbReference type="OrthoDB" id="6987066at2"/>
<dbReference type="Proteomes" id="UP000019460">
    <property type="component" value="Unassembled WGS sequence"/>
</dbReference>